<feature type="compositionally biased region" description="Polar residues" evidence="9">
    <location>
        <begin position="141"/>
        <end position="151"/>
    </location>
</feature>
<feature type="domain" description="Response regulatory" evidence="10">
    <location>
        <begin position="20"/>
        <end position="134"/>
    </location>
</feature>
<keyword evidence="5" id="KW-0010">Activator</keyword>
<protein>
    <recommendedName>
        <fullName evidence="14">Response regulatory domain-containing protein</fullName>
    </recommendedName>
</protein>
<evidence type="ECO:0000256" key="3">
    <source>
        <dbReference type="ARBA" id="ARBA00023012"/>
    </source>
</evidence>
<feature type="domain" description="HTH myb-type" evidence="11">
    <location>
        <begin position="182"/>
        <end position="241"/>
    </location>
</feature>
<dbReference type="SMART" id="SM00448">
    <property type="entry name" value="REC"/>
    <property type="match status" value="1"/>
</dbReference>
<keyword evidence="7" id="KW-0539">Nucleus</keyword>
<keyword evidence="6" id="KW-0804">Transcription</keyword>
<evidence type="ECO:0000256" key="2">
    <source>
        <dbReference type="ARBA" id="ARBA00022553"/>
    </source>
</evidence>
<evidence type="ECO:0000259" key="10">
    <source>
        <dbReference type="PROSITE" id="PS50110"/>
    </source>
</evidence>
<dbReference type="Gene3D" id="1.10.10.60">
    <property type="entry name" value="Homeodomain-like"/>
    <property type="match status" value="1"/>
</dbReference>
<dbReference type="InterPro" id="IPR017930">
    <property type="entry name" value="Myb_dom"/>
</dbReference>
<feature type="region of interest" description="Disordered" evidence="9">
    <location>
        <begin position="376"/>
        <end position="399"/>
    </location>
</feature>
<evidence type="ECO:0000256" key="8">
    <source>
        <dbReference type="PROSITE-ProRule" id="PRU00169"/>
    </source>
</evidence>
<dbReference type="InterPro" id="IPR045279">
    <property type="entry name" value="ARR-like"/>
</dbReference>
<dbReference type="InterPro" id="IPR001789">
    <property type="entry name" value="Sig_transdc_resp-reg_receiver"/>
</dbReference>
<dbReference type="FunFam" id="1.10.10.60:FF:000007">
    <property type="entry name" value="Two-component response regulator"/>
    <property type="match status" value="1"/>
</dbReference>
<dbReference type="SUPFAM" id="SSF52172">
    <property type="entry name" value="CheY-like"/>
    <property type="match status" value="1"/>
</dbReference>
<accession>A0A067KJ09</accession>
<evidence type="ECO:0000313" key="13">
    <source>
        <dbReference type="Proteomes" id="UP000027138"/>
    </source>
</evidence>
<dbReference type="InterPro" id="IPR011006">
    <property type="entry name" value="CheY-like_superfamily"/>
</dbReference>
<dbReference type="PROSITE" id="PS50110">
    <property type="entry name" value="RESPONSE_REGULATORY"/>
    <property type="match status" value="1"/>
</dbReference>
<evidence type="ECO:0000256" key="7">
    <source>
        <dbReference type="ARBA" id="ARBA00023242"/>
    </source>
</evidence>
<dbReference type="OrthoDB" id="852243at2759"/>
<dbReference type="PANTHER" id="PTHR43874:SF87">
    <property type="entry name" value="HTH MYB-TYPE DOMAIN-CONTAINING PROTEIN"/>
    <property type="match status" value="1"/>
</dbReference>
<keyword evidence="2" id="KW-0597">Phosphoprotein</keyword>
<dbReference type="PANTHER" id="PTHR43874">
    <property type="entry name" value="TWO-COMPONENT RESPONSE REGULATOR"/>
    <property type="match status" value="1"/>
</dbReference>
<evidence type="ECO:0000256" key="5">
    <source>
        <dbReference type="ARBA" id="ARBA00023159"/>
    </source>
</evidence>
<dbReference type="GO" id="GO:0003677">
    <property type="term" value="F:DNA binding"/>
    <property type="evidence" value="ECO:0007669"/>
    <property type="project" value="InterPro"/>
</dbReference>
<dbReference type="GO" id="GO:0000160">
    <property type="term" value="P:phosphorelay signal transduction system"/>
    <property type="evidence" value="ECO:0007669"/>
    <property type="project" value="UniProtKB-KW"/>
</dbReference>
<dbReference type="GO" id="GO:0009736">
    <property type="term" value="P:cytokinin-activated signaling pathway"/>
    <property type="evidence" value="ECO:0007669"/>
    <property type="project" value="InterPro"/>
</dbReference>
<dbReference type="Proteomes" id="UP000027138">
    <property type="component" value="Unassembled WGS sequence"/>
</dbReference>
<sequence length="614" mass="68648">MEVGKQVPIICIPSFARGLRILLVDNDTPSLMYLASLLEQYTYNVTTTEQASIALSMVKEQKTRFKLAMAATNLPDMDTIAFLHVLNEYNIPVILMSSERSISVVIKSIAEGATFYLQKPIFFDDLKYVWQHAYRKKKTPTDSQQDQGDAQKSTDKQIMEENKKIATEEKENKENKNNNNSTEKKSRILWTPELHMKFTAAISELGDKKARPKPILEIMKVPNLTQRQVASHLQKYKSQVQRICEAGTANLPALSKPYNNFYARILEKLDNKTTPNCGFRIPSGKTPELNYLKGQCMTIPSGKETNEFKVPKAVSMDGIEKLASVEVSNAKTAIDQPYANNSLPNFDEWSRELEMMPILDPSMEVPELDKILTSSDDASNNMEAPRNISSPPASTVNEDQPSLLKFADDLLNIMEEEPATGEPNPSDVDRYCARQPPSTLSLRFRPPLDESEMAIVSARAPVLLLRSPTRSSNSGDVNTKGRRRSSHLHLVSVSPPLIPATKLEMAKSPLMAAPSYCRTNSAKWRANLAQPTSKTDSSMKFEWGGVKKGQFWVAPTFPATVDGGGGGGPASLRRGTRDRMFLSSQGSWNRRLNFNWYALRPISYFGINSKLSDH</sequence>
<keyword evidence="3" id="KW-0902">Two-component regulatory system</keyword>
<dbReference type="EMBL" id="KK914502">
    <property type="protein sequence ID" value="KDP35013.1"/>
    <property type="molecule type" value="Genomic_DNA"/>
</dbReference>
<dbReference type="InterPro" id="IPR001005">
    <property type="entry name" value="SANT/Myb"/>
</dbReference>
<evidence type="ECO:0000256" key="1">
    <source>
        <dbReference type="ARBA" id="ARBA00004123"/>
    </source>
</evidence>
<evidence type="ECO:0000259" key="11">
    <source>
        <dbReference type="PROSITE" id="PS51294"/>
    </source>
</evidence>
<dbReference type="AlphaFoldDB" id="A0A067KJ09"/>
<dbReference type="SUPFAM" id="SSF46689">
    <property type="entry name" value="Homeodomain-like"/>
    <property type="match status" value="1"/>
</dbReference>
<dbReference type="Pfam" id="PF00072">
    <property type="entry name" value="Response_reg"/>
    <property type="match status" value="1"/>
</dbReference>
<comment type="caution">
    <text evidence="8">Lacks conserved residue(s) required for the propagation of feature annotation.</text>
</comment>
<proteinExistence type="predicted"/>
<evidence type="ECO:0000256" key="9">
    <source>
        <dbReference type="SAM" id="MobiDB-lite"/>
    </source>
</evidence>
<feature type="region of interest" description="Disordered" evidence="9">
    <location>
        <begin position="137"/>
        <end position="187"/>
    </location>
</feature>
<gene>
    <name evidence="12" type="ORF">JCGZ_09301</name>
</gene>
<dbReference type="PROSITE" id="PS51294">
    <property type="entry name" value="HTH_MYB"/>
    <property type="match status" value="1"/>
</dbReference>
<dbReference type="NCBIfam" id="TIGR01557">
    <property type="entry name" value="myb_SHAQKYF"/>
    <property type="match status" value="1"/>
</dbReference>
<dbReference type="Gene3D" id="3.40.50.2300">
    <property type="match status" value="1"/>
</dbReference>
<dbReference type="GO" id="GO:0005634">
    <property type="term" value="C:nucleus"/>
    <property type="evidence" value="ECO:0007669"/>
    <property type="project" value="UniProtKB-SubCell"/>
</dbReference>
<dbReference type="InterPro" id="IPR006447">
    <property type="entry name" value="Myb_dom_plants"/>
</dbReference>
<dbReference type="Pfam" id="PF00249">
    <property type="entry name" value="Myb_DNA-binding"/>
    <property type="match status" value="1"/>
</dbReference>
<dbReference type="InterPro" id="IPR009057">
    <property type="entry name" value="Homeodomain-like_sf"/>
</dbReference>
<feature type="compositionally biased region" description="Polar residues" evidence="9">
    <location>
        <begin position="468"/>
        <end position="477"/>
    </location>
</feature>
<feature type="region of interest" description="Disordered" evidence="9">
    <location>
        <begin position="467"/>
        <end position="487"/>
    </location>
</feature>
<organism evidence="12 13">
    <name type="scientific">Jatropha curcas</name>
    <name type="common">Barbados nut</name>
    <dbReference type="NCBI Taxonomy" id="180498"/>
    <lineage>
        <taxon>Eukaryota</taxon>
        <taxon>Viridiplantae</taxon>
        <taxon>Streptophyta</taxon>
        <taxon>Embryophyta</taxon>
        <taxon>Tracheophyta</taxon>
        <taxon>Spermatophyta</taxon>
        <taxon>Magnoliopsida</taxon>
        <taxon>eudicotyledons</taxon>
        <taxon>Gunneridae</taxon>
        <taxon>Pentapetalae</taxon>
        <taxon>rosids</taxon>
        <taxon>fabids</taxon>
        <taxon>Malpighiales</taxon>
        <taxon>Euphorbiaceae</taxon>
        <taxon>Crotonoideae</taxon>
        <taxon>Jatropheae</taxon>
        <taxon>Jatropha</taxon>
    </lineage>
</organism>
<dbReference type="CDD" id="cd17584">
    <property type="entry name" value="REC_typeB_ARR-like"/>
    <property type="match status" value="1"/>
</dbReference>
<keyword evidence="13" id="KW-1185">Reference proteome</keyword>
<reference evidence="12 13" key="1">
    <citation type="journal article" date="2014" name="PLoS ONE">
        <title>Global Analysis of Gene Expression Profiles in Physic Nut (Jatropha curcas L.) Seedlings Exposed to Salt Stress.</title>
        <authorList>
            <person name="Zhang L."/>
            <person name="Zhang C."/>
            <person name="Wu P."/>
            <person name="Chen Y."/>
            <person name="Li M."/>
            <person name="Jiang H."/>
            <person name="Wu G."/>
        </authorList>
    </citation>
    <scope>NUCLEOTIDE SEQUENCE [LARGE SCALE GENOMIC DNA]</scope>
    <source>
        <strain evidence="13">cv. GZQX0401</strain>
        <tissue evidence="12">Young leaves</tissue>
    </source>
</reference>
<evidence type="ECO:0000313" key="12">
    <source>
        <dbReference type="EMBL" id="KDP35013.1"/>
    </source>
</evidence>
<keyword evidence="4" id="KW-0805">Transcription regulation</keyword>
<name>A0A067KJ09_JATCU</name>
<comment type="subcellular location">
    <subcellularLocation>
        <location evidence="1">Nucleus</location>
    </subcellularLocation>
</comment>
<feature type="compositionally biased region" description="Basic and acidic residues" evidence="9">
    <location>
        <begin position="152"/>
        <end position="186"/>
    </location>
</feature>
<evidence type="ECO:0000256" key="6">
    <source>
        <dbReference type="ARBA" id="ARBA00023163"/>
    </source>
</evidence>
<evidence type="ECO:0000256" key="4">
    <source>
        <dbReference type="ARBA" id="ARBA00023015"/>
    </source>
</evidence>
<evidence type="ECO:0008006" key="14">
    <source>
        <dbReference type="Google" id="ProtNLM"/>
    </source>
</evidence>